<evidence type="ECO:0000313" key="17">
    <source>
        <dbReference type="Proteomes" id="UP000661077"/>
    </source>
</evidence>
<dbReference type="Proteomes" id="UP000661077">
    <property type="component" value="Unassembled WGS sequence"/>
</dbReference>
<comment type="subunit">
    <text evidence="2">The accessory proteins ExbB and ExbD seem to form a complex with TonB.</text>
</comment>
<evidence type="ECO:0000256" key="11">
    <source>
        <dbReference type="ARBA" id="ARBA00024816"/>
    </source>
</evidence>
<evidence type="ECO:0000256" key="4">
    <source>
        <dbReference type="ARBA" id="ARBA00022448"/>
    </source>
</evidence>
<dbReference type="EMBL" id="JAEVLS010000008">
    <property type="protein sequence ID" value="MBM0108477.1"/>
    <property type="molecule type" value="Genomic_DNA"/>
</dbReference>
<organism evidence="16 17">
    <name type="scientific">Steroidobacter gossypii</name>
    <dbReference type="NCBI Taxonomy" id="2805490"/>
    <lineage>
        <taxon>Bacteria</taxon>
        <taxon>Pseudomonadati</taxon>
        <taxon>Pseudomonadota</taxon>
        <taxon>Gammaproteobacteria</taxon>
        <taxon>Steroidobacterales</taxon>
        <taxon>Steroidobacteraceae</taxon>
        <taxon>Steroidobacter</taxon>
    </lineage>
</organism>
<accession>A0ABS1X5I3</accession>
<keyword evidence="6" id="KW-0997">Cell inner membrane</keyword>
<feature type="compositionally biased region" description="Low complexity" evidence="13">
    <location>
        <begin position="148"/>
        <end position="166"/>
    </location>
</feature>
<dbReference type="PANTHER" id="PTHR30625:SF14">
    <property type="entry name" value="BIOPOLYMER TRANSPORT PROTEIN EXBB"/>
    <property type="match status" value="1"/>
</dbReference>
<keyword evidence="8 12" id="KW-0653">Protein transport</keyword>
<feature type="region of interest" description="Disordered" evidence="13">
    <location>
        <begin position="145"/>
        <end position="166"/>
    </location>
</feature>
<evidence type="ECO:0000256" key="13">
    <source>
        <dbReference type="SAM" id="MobiDB-lite"/>
    </source>
</evidence>
<name>A0ABS1X5I3_9GAMM</name>
<dbReference type="InterPro" id="IPR050790">
    <property type="entry name" value="ExbB/TolQ_transport"/>
</dbReference>
<evidence type="ECO:0000256" key="7">
    <source>
        <dbReference type="ARBA" id="ARBA00022692"/>
    </source>
</evidence>
<evidence type="ECO:0000256" key="3">
    <source>
        <dbReference type="ARBA" id="ARBA00022093"/>
    </source>
</evidence>
<reference evidence="16 17" key="1">
    <citation type="journal article" date="2021" name="Int. J. Syst. Evol. Microbiol.">
        <title>Steroidobacter gossypii sp. nov., isolated from soil of cotton cropping field.</title>
        <authorList>
            <person name="Huang R."/>
            <person name="Yang S."/>
            <person name="Zhen C."/>
            <person name="Liu W."/>
        </authorList>
    </citation>
    <scope>NUCLEOTIDE SEQUENCE [LARGE SCALE GENOMIC DNA]</scope>
    <source>
        <strain evidence="16 17">S1-65</strain>
    </source>
</reference>
<comment type="function">
    <text evidence="11">Involved in the TonB-dependent energy-dependent transport of various receptor-bound substrates. Protects ExbD from proteolytic degradation and functionally stabilizes TonB.</text>
</comment>
<evidence type="ECO:0000256" key="9">
    <source>
        <dbReference type="ARBA" id="ARBA00022989"/>
    </source>
</evidence>
<dbReference type="InterPro" id="IPR002898">
    <property type="entry name" value="MotA_ExbB_proton_chnl"/>
</dbReference>
<keyword evidence="4 12" id="KW-0813">Transport</keyword>
<keyword evidence="9 14" id="KW-1133">Transmembrane helix</keyword>
<sequence>MMVEDGLRAAQHHEGRLTDQIPLHEWITASLFRTVDSISKRLNSGLSILATTGSTAPFVGLFGTVWGIYNALIQISLAGQASLDKTAGPIGEALIMTAIGLFVAVPAVWGYNWLLGRNKDIIEKLRYFASDLHAYLVSGARVESGPLPTAASRTPAAAPAAAVTRK</sequence>
<keyword evidence="10 14" id="KW-0472">Membrane</keyword>
<comment type="similarity">
    <text evidence="12">Belongs to the exbB/tolQ family.</text>
</comment>
<evidence type="ECO:0000259" key="15">
    <source>
        <dbReference type="Pfam" id="PF01618"/>
    </source>
</evidence>
<evidence type="ECO:0000256" key="2">
    <source>
        <dbReference type="ARBA" id="ARBA00011471"/>
    </source>
</evidence>
<evidence type="ECO:0000256" key="14">
    <source>
        <dbReference type="SAM" id="Phobius"/>
    </source>
</evidence>
<protein>
    <recommendedName>
        <fullName evidence="3">Biopolymer transport protein ExbB</fullName>
    </recommendedName>
</protein>
<evidence type="ECO:0000256" key="6">
    <source>
        <dbReference type="ARBA" id="ARBA00022519"/>
    </source>
</evidence>
<evidence type="ECO:0000256" key="8">
    <source>
        <dbReference type="ARBA" id="ARBA00022927"/>
    </source>
</evidence>
<comment type="subcellular location">
    <subcellularLocation>
        <location evidence="1">Cell inner membrane</location>
        <topology evidence="1">Multi-pass membrane protein</topology>
    </subcellularLocation>
    <subcellularLocation>
        <location evidence="12">Membrane</location>
        <topology evidence="12">Multi-pass membrane protein</topology>
    </subcellularLocation>
</comment>
<feature type="transmembrane region" description="Helical" evidence="14">
    <location>
        <begin position="93"/>
        <end position="114"/>
    </location>
</feature>
<comment type="caution">
    <text evidence="16">The sequence shown here is derived from an EMBL/GenBank/DDBJ whole genome shotgun (WGS) entry which is preliminary data.</text>
</comment>
<feature type="transmembrane region" description="Helical" evidence="14">
    <location>
        <begin position="48"/>
        <end position="73"/>
    </location>
</feature>
<keyword evidence="17" id="KW-1185">Reference proteome</keyword>
<gene>
    <name evidence="16" type="ORF">JM946_27410</name>
</gene>
<dbReference type="Pfam" id="PF01618">
    <property type="entry name" value="MotA_ExbB"/>
    <property type="match status" value="1"/>
</dbReference>
<evidence type="ECO:0000256" key="12">
    <source>
        <dbReference type="RuleBase" id="RU004057"/>
    </source>
</evidence>
<evidence type="ECO:0000313" key="16">
    <source>
        <dbReference type="EMBL" id="MBM0108477.1"/>
    </source>
</evidence>
<dbReference type="PANTHER" id="PTHR30625">
    <property type="entry name" value="PROTEIN TOLQ"/>
    <property type="match status" value="1"/>
</dbReference>
<keyword evidence="7 14" id="KW-0812">Transmembrane</keyword>
<evidence type="ECO:0000256" key="5">
    <source>
        <dbReference type="ARBA" id="ARBA00022475"/>
    </source>
</evidence>
<feature type="domain" description="MotA/TolQ/ExbB proton channel" evidence="15">
    <location>
        <begin position="19"/>
        <end position="125"/>
    </location>
</feature>
<keyword evidence="5" id="KW-1003">Cell membrane</keyword>
<evidence type="ECO:0000256" key="10">
    <source>
        <dbReference type="ARBA" id="ARBA00023136"/>
    </source>
</evidence>
<proteinExistence type="inferred from homology"/>
<evidence type="ECO:0000256" key="1">
    <source>
        <dbReference type="ARBA" id="ARBA00004429"/>
    </source>
</evidence>